<evidence type="ECO:0000256" key="4">
    <source>
        <dbReference type="ARBA" id="ARBA00022989"/>
    </source>
</evidence>
<accession>A0AAV8U6P4</accession>
<feature type="transmembrane region" description="Helical" evidence="6">
    <location>
        <begin position="386"/>
        <end position="406"/>
    </location>
</feature>
<comment type="subcellular location">
    <subcellularLocation>
        <location evidence="1">Membrane</location>
        <topology evidence="1">Multi-pass membrane protein</topology>
    </subcellularLocation>
</comment>
<dbReference type="GO" id="GO:0042910">
    <property type="term" value="F:xenobiotic transmembrane transporter activity"/>
    <property type="evidence" value="ECO:0007669"/>
    <property type="project" value="InterPro"/>
</dbReference>
<dbReference type="GO" id="GO:0015297">
    <property type="term" value="F:antiporter activity"/>
    <property type="evidence" value="ECO:0007669"/>
    <property type="project" value="InterPro"/>
</dbReference>
<keyword evidence="3 6" id="KW-0812">Transmembrane</keyword>
<feature type="transmembrane region" description="Helical" evidence="6">
    <location>
        <begin position="88"/>
        <end position="109"/>
    </location>
</feature>
<gene>
    <name evidence="7" type="ORF">K2173_017017</name>
</gene>
<evidence type="ECO:0000313" key="8">
    <source>
        <dbReference type="Proteomes" id="UP001159364"/>
    </source>
</evidence>
<evidence type="ECO:0000256" key="3">
    <source>
        <dbReference type="ARBA" id="ARBA00022692"/>
    </source>
</evidence>
<keyword evidence="8" id="KW-1185">Reference proteome</keyword>
<feature type="transmembrane region" description="Helical" evidence="6">
    <location>
        <begin position="227"/>
        <end position="246"/>
    </location>
</feature>
<feature type="transmembrane region" description="Helical" evidence="6">
    <location>
        <begin position="345"/>
        <end position="366"/>
    </location>
</feature>
<proteinExistence type="inferred from homology"/>
<reference evidence="7 8" key="1">
    <citation type="submission" date="2021-09" db="EMBL/GenBank/DDBJ databases">
        <title>Genomic insights and catalytic innovation underlie evolution of tropane alkaloids biosynthesis.</title>
        <authorList>
            <person name="Wang Y.-J."/>
            <person name="Tian T."/>
            <person name="Huang J.-P."/>
            <person name="Huang S.-X."/>
        </authorList>
    </citation>
    <scope>NUCLEOTIDE SEQUENCE [LARGE SCALE GENOMIC DNA]</scope>
    <source>
        <strain evidence="7">KIB-2018</strain>
        <tissue evidence="7">Leaf</tissue>
    </source>
</reference>
<evidence type="ECO:0000256" key="6">
    <source>
        <dbReference type="RuleBase" id="RU004914"/>
    </source>
</evidence>
<comment type="similarity">
    <text evidence="2 6">Belongs to the multi antimicrobial extrusion (MATE) (TC 2.A.66.1) family.</text>
</comment>
<dbReference type="AlphaFoldDB" id="A0AAV8U6P4"/>
<keyword evidence="5 6" id="KW-0472">Membrane</keyword>
<dbReference type="InterPro" id="IPR002528">
    <property type="entry name" value="MATE_fam"/>
</dbReference>
<feature type="transmembrane region" description="Helical" evidence="6">
    <location>
        <begin position="48"/>
        <end position="68"/>
    </location>
</feature>
<dbReference type="CDD" id="cd13132">
    <property type="entry name" value="MATE_eukaryotic"/>
    <property type="match status" value="1"/>
</dbReference>
<feature type="transmembrane region" description="Helical" evidence="6">
    <location>
        <begin position="121"/>
        <end position="145"/>
    </location>
</feature>
<dbReference type="GO" id="GO:1990961">
    <property type="term" value="P:xenobiotic detoxification by transmembrane export across the plasma membrane"/>
    <property type="evidence" value="ECO:0007669"/>
    <property type="project" value="InterPro"/>
</dbReference>
<comment type="caution">
    <text evidence="7">The sequence shown here is derived from an EMBL/GenBank/DDBJ whole genome shotgun (WGS) entry which is preliminary data.</text>
</comment>
<organism evidence="7 8">
    <name type="scientific">Erythroxylum novogranatense</name>
    <dbReference type="NCBI Taxonomy" id="1862640"/>
    <lineage>
        <taxon>Eukaryota</taxon>
        <taxon>Viridiplantae</taxon>
        <taxon>Streptophyta</taxon>
        <taxon>Embryophyta</taxon>
        <taxon>Tracheophyta</taxon>
        <taxon>Spermatophyta</taxon>
        <taxon>Magnoliopsida</taxon>
        <taxon>eudicotyledons</taxon>
        <taxon>Gunneridae</taxon>
        <taxon>Pentapetalae</taxon>
        <taxon>rosids</taxon>
        <taxon>fabids</taxon>
        <taxon>Malpighiales</taxon>
        <taxon>Erythroxylaceae</taxon>
        <taxon>Erythroxylum</taxon>
    </lineage>
</organism>
<dbReference type="PANTHER" id="PTHR11206">
    <property type="entry name" value="MULTIDRUG RESISTANCE PROTEIN"/>
    <property type="match status" value="1"/>
</dbReference>
<dbReference type="Pfam" id="PF01554">
    <property type="entry name" value="MatE"/>
    <property type="match status" value="2"/>
</dbReference>
<protein>
    <recommendedName>
        <fullName evidence="6">Protein DETOXIFICATION</fullName>
    </recommendedName>
    <alternativeName>
        <fullName evidence="6">Multidrug and toxic compound extrusion protein</fullName>
    </alternativeName>
</protein>
<feature type="transmembrane region" description="Helical" evidence="6">
    <location>
        <begin position="448"/>
        <end position="468"/>
    </location>
</feature>
<keyword evidence="4 6" id="KW-1133">Transmembrane helix</keyword>
<evidence type="ECO:0000256" key="5">
    <source>
        <dbReference type="ARBA" id="ARBA00023136"/>
    </source>
</evidence>
<feature type="transmembrane region" description="Helical" evidence="6">
    <location>
        <begin position="418"/>
        <end position="442"/>
    </location>
</feature>
<dbReference type="GO" id="GO:0016020">
    <property type="term" value="C:membrane"/>
    <property type="evidence" value="ECO:0007669"/>
    <property type="project" value="UniProtKB-SubCell"/>
</dbReference>
<sequence>MLSTGSPEHVAPLLESAGHSRGCQEHRGTWFGCITKKLLDVEEAKNQIFFALPMIFTNAFYYLINLVSLMFSGHLGELELAGATLANAWYFATGVSLMAGLSGSLETICGQGYGAKQYRMLGIYLQASCIVSFLFSTILSIIWFYTEPIMIILHQDPQIAKSAALYLKYLIPGLFAYGFIQNILRFLQTQSVVMPLVAFSGVPTCIHVGLTYVLVHWTKLGLKGAPLATSISLWTSTLGLAAYVVFSKRFKHTWGGFSSASFSYIHTNLKLALPSAAMSCLEFWAFEVLVLLAGVMPNSEITTSLIATCVNTETIAYMGAFGLSAAVSTRVSNELGASDPDRAKNAMAVCLKLSIVLALIIGLALGVAHNQWAGLFSDSTSIRKGFASMTALLVISITVDSFQAILSGVARGCGLQKLAVIANTVAFYFVGLPVSAILGFKLKLYSQGLWIGLICGLSFQACTLFVILQRVKWGKIDLSETAQKEKSIMA</sequence>
<evidence type="ECO:0000256" key="1">
    <source>
        <dbReference type="ARBA" id="ARBA00004141"/>
    </source>
</evidence>
<dbReference type="InterPro" id="IPR045069">
    <property type="entry name" value="MATE_euk"/>
</dbReference>
<dbReference type="EMBL" id="JAIWQS010000001">
    <property type="protein sequence ID" value="KAJ8774571.1"/>
    <property type="molecule type" value="Genomic_DNA"/>
</dbReference>
<dbReference type="NCBIfam" id="TIGR00797">
    <property type="entry name" value="matE"/>
    <property type="match status" value="1"/>
</dbReference>
<name>A0AAV8U6P4_9ROSI</name>
<evidence type="ECO:0000313" key="7">
    <source>
        <dbReference type="EMBL" id="KAJ8774571.1"/>
    </source>
</evidence>
<evidence type="ECO:0000256" key="2">
    <source>
        <dbReference type="ARBA" id="ARBA00010199"/>
    </source>
</evidence>
<feature type="transmembrane region" description="Helical" evidence="6">
    <location>
        <begin position="196"/>
        <end position="215"/>
    </location>
</feature>
<dbReference type="Proteomes" id="UP001159364">
    <property type="component" value="Linkage Group LG01"/>
</dbReference>
<feature type="transmembrane region" description="Helical" evidence="6">
    <location>
        <begin position="165"/>
        <end position="184"/>
    </location>
</feature>